<dbReference type="CDD" id="cd12108">
    <property type="entry name" value="Hr-like"/>
    <property type="match status" value="1"/>
</dbReference>
<dbReference type="GO" id="GO:0005886">
    <property type="term" value="C:plasma membrane"/>
    <property type="evidence" value="ECO:0007669"/>
    <property type="project" value="TreeGrafter"/>
</dbReference>
<evidence type="ECO:0000313" key="2">
    <source>
        <dbReference type="EMBL" id="KZL93486.1"/>
    </source>
</evidence>
<dbReference type="Proteomes" id="UP000076603">
    <property type="component" value="Unassembled WGS sequence"/>
</dbReference>
<organism evidence="2 3">
    <name type="scientific">Clostridium magnum DSM 2767</name>
    <dbReference type="NCBI Taxonomy" id="1121326"/>
    <lineage>
        <taxon>Bacteria</taxon>
        <taxon>Bacillati</taxon>
        <taxon>Bacillota</taxon>
        <taxon>Clostridia</taxon>
        <taxon>Eubacteriales</taxon>
        <taxon>Clostridiaceae</taxon>
        <taxon>Clostridium</taxon>
    </lineage>
</organism>
<proteinExistence type="predicted"/>
<accession>A0A161XFZ6</accession>
<dbReference type="STRING" id="1121326.CLMAG_05320"/>
<dbReference type="AlphaFoldDB" id="A0A161XFZ6"/>
<reference evidence="2 3" key="1">
    <citation type="submission" date="2016-04" db="EMBL/GenBank/DDBJ databases">
        <title>Genome sequence of Clostridium magnum DSM 2767.</title>
        <authorList>
            <person name="Poehlein A."/>
            <person name="Uhlig R."/>
            <person name="Fischer R."/>
            <person name="Bahl H."/>
            <person name="Daniel R."/>
        </authorList>
    </citation>
    <scope>NUCLEOTIDE SEQUENCE [LARGE SCALE GENOMIC DNA]</scope>
    <source>
        <strain evidence="2 3">DSM 2767</strain>
    </source>
</reference>
<evidence type="ECO:0000313" key="3">
    <source>
        <dbReference type="Proteomes" id="UP000076603"/>
    </source>
</evidence>
<dbReference type="OrthoDB" id="9785474at2"/>
<dbReference type="EMBL" id="LWAE01000001">
    <property type="protein sequence ID" value="KZL93486.1"/>
    <property type="molecule type" value="Genomic_DNA"/>
</dbReference>
<dbReference type="Pfam" id="PF01814">
    <property type="entry name" value="Hemerythrin"/>
    <property type="match status" value="1"/>
</dbReference>
<dbReference type="PATRIC" id="fig|1121326.3.peg.488"/>
<name>A0A161XFZ6_9CLOT</name>
<dbReference type="PANTHER" id="PTHR39966:SF1">
    <property type="entry name" value="HEMERYTHRIN-LIKE DOMAIN-CONTAINING PROTEIN"/>
    <property type="match status" value="1"/>
</dbReference>
<dbReference type="PANTHER" id="PTHR39966">
    <property type="entry name" value="BLL2471 PROTEIN-RELATED"/>
    <property type="match status" value="1"/>
</dbReference>
<evidence type="ECO:0000259" key="1">
    <source>
        <dbReference type="Pfam" id="PF01814"/>
    </source>
</evidence>
<gene>
    <name evidence="2" type="ORF">CLMAG_05320</name>
</gene>
<comment type="caution">
    <text evidence="2">The sequence shown here is derived from an EMBL/GenBank/DDBJ whole genome shotgun (WGS) entry which is preliminary data.</text>
</comment>
<dbReference type="InterPro" id="IPR012312">
    <property type="entry name" value="Hemerythrin-like"/>
</dbReference>
<sequence length="183" mass="21236">MDAVELMKEEHEYIKRGLNVIRKMSISILESGEIDYEDFKSIIEFIRNYADKHHHNKEESILFKKMEEQIGGMVKAPLSGMFIEHDLGRLFISNLELALQRVKKGDRDSRVDVIANAIGYTDLLTRHIDKEDKAIYSFAKRALSVESLEDVNNACRAVEESAAETNIQDTYMKILKRLEEKWQ</sequence>
<dbReference type="RefSeq" id="WP_066617564.1">
    <property type="nucleotide sequence ID" value="NZ_FQXL01000024.1"/>
</dbReference>
<dbReference type="Gene3D" id="1.20.120.520">
    <property type="entry name" value="nmb1532 protein domain like"/>
    <property type="match status" value="1"/>
</dbReference>
<feature type="domain" description="Hemerythrin-like" evidence="1">
    <location>
        <begin position="3"/>
        <end position="137"/>
    </location>
</feature>
<keyword evidence="3" id="KW-1185">Reference proteome</keyword>
<protein>
    <submittedName>
        <fullName evidence="2">Hemerythrin HHE cation binding domain protein</fullName>
    </submittedName>
</protein>